<dbReference type="InterPro" id="IPR042099">
    <property type="entry name" value="ANL_N_sf"/>
</dbReference>
<keyword evidence="4" id="KW-1185">Reference proteome</keyword>
<accession>A0ABT1A697</accession>
<organism evidence="3 4">
    <name type="scientific">Pseudonocardia humida</name>
    <dbReference type="NCBI Taxonomy" id="2800819"/>
    <lineage>
        <taxon>Bacteria</taxon>
        <taxon>Bacillati</taxon>
        <taxon>Actinomycetota</taxon>
        <taxon>Actinomycetes</taxon>
        <taxon>Pseudonocardiales</taxon>
        <taxon>Pseudonocardiaceae</taxon>
        <taxon>Pseudonocardia</taxon>
    </lineage>
</organism>
<dbReference type="PANTHER" id="PTHR43767:SF7">
    <property type="entry name" value="MEDIUM_LONG-CHAIN-FATTY-ACID--COA LIGASE FADD8"/>
    <property type="match status" value="1"/>
</dbReference>
<dbReference type="PANTHER" id="PTHR43767">
    <property type="entry name" value="LONG-CHAIN-FATTY-ACID--COA LIGASE"/>
    <property type="match status" value="1"/>
</dbReference>
<protein>
    <submittedName>
        <fullName evidence="3">AMP-binding protein</fullName>
    </submittedName>
</protein>
<dbReference type="InterPro" id="IPR045851">
    <property type="entry name" value="AMP-bd_C_sf"/>
</dbReference>
<evidence type="ECO:0000259" key="1">
    <source>
        <dbReference type="Pfam" id="PF00501"/>
    </source>
</evidence>
<comment type="caution">
    <text evidence="3">The sequence shown here is derived from an EMBL/GenBank/DDBJ whole genome shotgun (WGS) entry which is preliminary data.</text>
</comment>
<evidence type="ECO:0000313" key="3">
    <source>
        <dbReference type="EMBL" id="MCO1658547.1"/>
    </source>
</evidence>
<feature type="domain" description="AMP-binding enzyme C-terminal" evidence="2">
    <location>
        <begin position="430"/>
        <end position="504"/>
    </location>
</feature>
<dbReference type="RefSeq" id="WP_252442604.1">
    <property type="nucleotide sequence ID" value="NZ_JAGSOV010000055.1"/>
</dbReference>
<dbReference type="Pfam" id="PF13193">
    <property type="entry name" value="AMP-binding_C"/>
    <property type="match status" value="1"/>
</dbReference>
<name>A0ABT1A697_9PSEU</name>
<dbReference type="Gene3D" id="3.30.300.30">
    <property type="match status" value="1"/>
</dbReference>
<feature type="domain" description="AMP-dependent synthetase/ligase" evidence="1">
    <location>
        <begin position="24"/>
        <end position="380"/>
    </location>
</feature>
<reference evidence="3" key="1">
    <citation type="submission" date="2021-04" db="EMBL/GenBank/DDBJ databases">
        <title>Pseudonocardia sp. nov., isolated from sandy soil of mangrove forest.</title>
        <authorList>
            <person name="Zan Z."/>
            <person name="Huang R."/>
            <person name="Liu W."/>
        </authorList>
    </citation>
    <scope>NUCLEOTIDE SEQUENCE</scope>
    <source>
        <strain evidence="3">S2-4</strain>
    </source>
</reference>
<dbReference type="InterPro" id="IPR000873">
    <property type="entry name" value="AMP-dep_synth/lig_dom"/>
</dbReference>
<dbReference type="InterPro" id="IPR025110">
    <property type="entry name" value="AMP-bd_C"/>
</dbReference>
<gene>
    <name evidence="3" type="ORF">KDL28_26125</name>
</gene>
<dbReference type="SUPFAM" id="SSF56801">
    <property type="entry name" value="Acetyl-CoA synthetase-like"/>
    <property type="match status" value="1"/>
</dbReference>
<proteinExistence type="predicted"/>
<evidence type="ECO:0000313" key="4">
    <source>
        <dbReference type="Proteomes" id="UP001165283"/>
    </source>
</evidence>
<dbReference type="Pfam" id="PF00501">
    <property type="entry name" value="AMP-binding"/>
    <property type="match status" value="1"/>
</dbReference>
<dbReference type="Proteomes" id="UP001165283">
    <property type="component" value="Unassembled WGS sequence"/>
</dbReference>
<dbReference type="Gene3D" id="3.40.50.12780">
    <property type="entry name" value="N-terminal domain of ligase-like"/>
    <property type="match status" value="1"/>
</dbReference>
<dbReference type="InterPro" id="IPR050237">
    <property type="entry name" value="ATP-dep_AMP-bd_enzyme"/>
</dbReference>
<dbReference type="EMBL" id="JAGSOV010000055">
    <property type="protein sequence ID" value="MCO1658547.1"/>
    <property type="molecule type" value="Genomic_DNA"/>
</dbReference>
<evidence type="ECO:0000259" key="2">
    <source>
        <dbReference type="Pfam" id="PF13193"/>
    </source>
</evidence>
<sequence>MTVPATTTVPADLTLRQLFVGALDRFGDRPAVVAGGRTWSYAELVRDANRLAHVLVAAGVGPGTPVAIMMSNRAEYLVADQAVLRVGAAKVPVNDMLSTSEIGYALRDSGAVVALADEGLVDAALAAGSPALSTVIVTGDPVPGTGSWDEVLAGAPDTGPPDVAVSGSDVGLIAYTGGTTGRQKGVVHTQRGLAVNILAHVIEMGLLDDERLLLTSPLPHSAGYLTQAGLLKGALHFVERRFDPDLVLDRIERDRATFLFMVPTMIYRVLDRAEGREVDLSSLRTILYGAAPITLERLEQGLRRFGPVFMQLYGQTEAPNFLTRLTREDHDLAHPERLTSCGRATALAGIAVLDDDGEPVATGQAGEVCARAPYVMSGYLGMPDKSAETLRGGWLHTGDLGRLDAEGYLHLLDRKHDMIISGGMNVYSTEVENVVQACPGVAQVAVVGIPHPDWGEAVVALVVPTADGFDEPATIAACRAELAAYKRPKAYRTVAELPVTAFGKIDKKALRSGWSGELP</sequence>